<dbReference type="OrthoDB" id="642895at2759"/>
<accession>A0A9Q0IM66</accession>
<dbReference type="Proteomes" id="UP001148018">
    <property type="component" value="Unassembled WGS sequence"/>
</dbReference>
<protein>
    <submittedName>
        <fullName evidence="1">Uncharacterized protein</fullName>
    </submittedName>
</protein>
<gene>
    <name evidence="1" type="ORF">NHX12_031022</name>
</gene>
<reference evidence="1" key="1">
    <citation type="submission" date="2022-07" db="EMBL/GenBank/DDBJ databases">
        <title>Chromosome-level genome of Muraenolepis orangiensis.</title>
        <authorList>
            <person name="Kim J."/>
        </authorList>
    </citation>
    <scope>NUCLEOTIDE SEQUENCE</scope>
    <source>
        <strain evidence="1">KU_S4_2022</strain>
        <tissue evidence="1">Muscle</tissue>
    </source>
</reference>
<sequence length="100" mass="11547">MPAFQEKVGASLLQLEEDCRIQLNGMKTHKKQNCDKLQTDVNRELMFCNILCSTPLSIDPSHVLSMEQQDGYRSNFADLVDEKRRWHQRFCASRSKSSSP</sequence>
<name>A0A9Q0IM66_9TELE</name>
<dbReference type="EMBL" id="JANIIK010000046">
    <property type="protein sequence ID" value="KAJ3603280.1"/>
    <property type="molecule type" value="Genomic_DNA"/>
</dbReference>
<keyword evidence="2" id="KW-1185">Reference proteome</keyword>
<proteinExistence type="predicted"/>
<dbReference type="AlphaFoldDB" id="A0A9Q0IM66"/>
<dbReference type="Pfam" id="PF03999">
    <property type="entry name" value="MAP65_ASE1"/>
    <property type="match status" value="1"/>
</dbReference>
<organism evidence="1 2">
    <name type="scientific">Muraenolepis orangiensis</name>
    <name type="common">Patagonian moray cod</name>
    <dbReference type="NCBI Taxonomy" id="630683"/>
    <lineage>
        <taxon>Eukaryota</taxon>
        <taxon>Metazoa</taxon>
        <taxon>Chordata</taxon>
        <taxon>Craniata</taxon>
        <taxon>Vertebrata</taxon>
        <taxon>Euteleostomi</taxon>
        <taxon>Actinopterygii</taxon>
        <taxon>Neopterygii</taxon>
        <taxon>Teleostei</taxon>
        <taxon>Neoteleostei</taxon>
        <taxon>Acanthomorphata</taxon>
        <taxon>Zeiogadaria</taxon>
        <taxon>Gadariae</taxon>
        <taxon>Gadiformes</taxon>
        <taxon>Muraenolepidoidei</taxon>
        <taxon>Muraenolepididae</taxon>
        <taxon>Muraenolepis</taxon>
    </lineage>
</organism>
<evidence type="ECO:0000313" key="1">
    <source>
        <dbReference type="EMBL" id="KAJ3603280.1"/>
    </source>
</evidence>
<evidence type="ECO:0000313" key="2">
    <source>
        <dbReference type="Proteomes" id="UP001148018"/>
    </source>
</evidence>
<comment type="caution">
    <text evidence="1">The sequence shown here is derived from an EMBL/GenBank/DDBJ whole genome shotgun (WGS) entry which is preliminary data.</text>
</comment>